<dbReference type="GO" id="GO:0005886">
    <property type="term" value="C:plasma membrane"/>
    <property type="evidence" value="ECO:0007669"/>
    <property type="project" value="UniProtKB-SubCell"/>
</dbReference>
<evidence type="ECO:0000256" key="5">
    <source>
        <dbReference type="ARBA" id="ARBA00022597"/>
    </source>
</evidence>
<dbReference type="GO" id="GO:0051119">
    <property type="term" value="F:sugar transmembrane transporter activity"/>
    <property type="evidence" value="ECO:0007669"/>
    <property type="project" value="InterPro"/>
</dbReference>
<evidence type="ECO:0000313" key="11">
    <source>
        <dbReference type="EMBL" id="OAY83262.1"/>
    </source>
</evidence>
<evidence type="ECO:0000256" key="9">
    <source>
        <dbReference type="ARBA" id="ARBA00023136"/>
    </source>
</evidence>
<dbReference type="Gene3D" id="1.20.1280.290">
    <property type="match status" value="2"/>
</dbReference>
<proteinExistence type="inferred from homology"/>
<keyword evidence="3 10" id="KW-0813">Transport</keyword>
<keyword evidence="6 10" id="KW-0812">Transmembrane</keyword>
<gene>
    <name evidence="11" type="ORF">ACMD2_06622</name>
</gene>
<dbReference type="Pfam" id="PF03083">
    <property type="entry name" value="MtN3_slv"/>
    <property type="match status" value="2"/>
</dbReference>
<evidence type="ECO:0000256" key="10">
    <source>
        <dbReference type="RuleBase" id="RU910715"/>
    </source>
</evidence>
<evidence type="ECO:0000256" key="6">
    <source>
        <dbReference type="ARBA" id="ARBA00022692"/>
    </source>
</evidence>
<evidence type="ECO:0000256" key="3">
    <source>
        <dbReference type="ARBA" id="ARBA00022448"/>
    </source>
</evidence>
<comment type="caution">
    <text evidence="10">Lacks conserved residue(s) required for the propagation of feature annotation.</text>
</comment>
<dbReference type="Proteomes" id="UP000092600">
    <property type="component" value="Unassembled WGS sequence"/>
</dbReference>
<accession>A0A199W1C0</accession>
<keyword evidence="9 10" id="KW-0472">Membrane</keyword>
<dbReference type="STRING" id="4615.A0A199W1C0"/>
<sequence>MLIVLFLSLYAGNVTALFLFLSPILTFRRIQKNKSTEDFSGVPYGMPFVSPNNLLVSTINGAGTAIELVYVIIFLTYASTSKVRMKMLGLLMIVSSIFAAVVLISLLALHGQSRKLFCGSAATIFSICMYASPLSIMSVEFMPFFLSLFVFLCGTSWFIYGLLGRDPFVTVPNGCGSFLGALQLILYMIYRDRKGRDTTKDDSIEMEESKSAKTTNTKPMEKINMQVHHQIDHQV</sequence>
<feature type="transmembrane region" description="Helical" evidence="10">
    <location>
        <begin position="54"/>
        <end position="75"/>
    </location>
</feature>
<dbReference type="InterPro" id="IPR004316">
    <property type="entry name" value="SWEET_rpt"/>
</dbReference>
<evidence type="ECO:0000256" key="1">
    <source>
        <dbReference type="ARBA" id="ARBA00004651"/>
    </source>
</evidence>
<keyword evidence="8 10" id="KW-1133">Transmembrane helix</keyword>
<organism evidence="11 12">
    <name type="scientific">Ananas comosus</name>
    <name type="common">Pineapple</name>
    <name type="synonym">Ananas ananas</name>
    <dbReference type="NCBI Taxonomy" id="4615"/>
    <lineage>
        <taxon>Eukaryota</taxon>
        <taxon>Viridiplantae</taxon>
        <taxon>Streptophyta</taxon>
        <taxon>Embryophyta</taxon>
        <taxon>Tracheophyta</taxon>
        <taxon>Spermatophyta</taxon>
        <taxon>Magnoliopsida</taxon>
        <taxon>Liliopsida</taxon>
        <taxon>Poales</taxon>
        <taxon>Bromeliaceae</taxon>
        <taxon>Bromelioideae</taxon>
        <taxon>Ananas</taxon>
    </lineage>
</organism>
<comment type="caution">
    <text evidence="11">The sequence shown here is derived from an EMBL/GenBank/DDBJ whole genome shotgun (WGS) entry which is preliminary data.</text>
</comment>
<dbReference type="AlphaFoldDB" id="A0A199W1C0"/>
<evidence type="ECO:0000313" key="12">
    <source>
        <dbReference type="Proteomes" id="UP000092600"/>
    </source>
</evidence>
<dbReference type="FunFam" id="1.20.1280.290:FF:000002">
    <property type="entry name" value="Bidirectional sugar transporter SWEET"/>
    <property type="match status" value="1"/>
</dbReference>
<reference evidence="11 12" key="1">
    <citation type="journal article" date="2016" name="DNA Res.">
        <title>The draft genome of MD-2 pineapple using hybrid error correction of long reads.</title>
        <authorList>
            <person name="Redwan R.M."/>
            <person name="Saidin A."/>
            <person name="Kumar S.V."/>
        </authorList>
    </citation>
    <scope>NUCLEOTIDE SEQUENCE [LARGE SCALE GENOMIC DNA]</scope>
    <source>
        <strain evidence="12">cv. MD2</strain>
        <tissue evidence="11">Leaf</tissue>
    </source>
</reference>
<feature type="transmembrane region" description="Helical" evidence="10">
    <location>
        <begin position="169"/>
        <end position="190"/>
    </location>
</feature>
<name>A0A199W1C0_ANACO</name>
<evidence type="ECO:0000256" key="4">
    <source>
        <dbReference type="ARBA" id="ARBA00022475"/>
    </source>
</evidence>
<keyword evidence="4" id="KW-1003">Cell membrane</keyword>
<dbReference type="PANTHER" id="PTHR10791:SF44">
    <property type="entry name" value="BIDIRECTIONAL SUGAR TRANSPORTER SWEET1"/>
    <property type="match status" value="1"/>
</dbReference>
<keyword evidence="5 10" id="KW-0762">Sugar transport</keyword>
<feature type="transmembrane region" description="Helical" evidence="10">
    <location>
        <begin position="114"/>
        <end position="132"/>
    </location>
</feature>
<dbReference type="PANTHER" id="PTHR10791">
    <property type="entry name" value="RAG1-ACTIVATING PROTEIN 1"/>
    <property type="match status" value="1"/>
</dbReference>
<dbReference type="EMBL" id="LSRQ01000366">
    <property type="protein sequence ID" value="OAY83262.1"/>
    <property type="molecule type" value="Genomic_DNA"/>
</dbReference>
<comment type="function">
    <text evidence="10">Mediates both low-affinity uptake and efflux of sugar across the membrane.</text>
</comment>
<evidence type="ECO:0000256" key="2">
    <source>
        <dbReference type="ARBA" id="ARBA00007809"/>
    </source>
</evidence>
<keyword evidence="7" id="KW-0677">Repeat</keyword>
<evidence type="ECO:0000256" key="7">
    <source>
        <dbReference type="ARBA" id="ARBA00022737"/>
    </source>
</evidence>
<comment type="subcellular location">
    <subcellularLocation>
        <location evidence="1">Cell membrane</location>
        <topology evidence="1">Multi-pass membrane protein</topology>
    </subcellularLocation>
</comment>
<feature type="transmembrane region" description="Helical" evidence="10">
    <location>
        <begin position="144"/>
        <end position="163"/>
    </location>
</feature>
<protein>
    <recommendedName>
        <fullName evidence="10">Bidirectional sugar transporter SWEET</fullName>
    </recommendedName>
</protein>
<dbReference type="InterPro" id="IPR047664">
    <property type="entry name" value="SWEET"/>
</dbReference>
<comment type="similarity">
    <text evidence="2 10">Belongs to the SWEET sugar transporter family.</text>
</comment>
<evidence type="ECO:0000256" key="8">
    <source>
        <dbReference type="ARBA" id="ARBA00022989"/>
    </source>
</evidence>
<feature type="transmembrane region" description="Helical" evidence="10">
    <location>
        <begin position="87"/>
        <end position="108"/>
    </location>
</feature>